<reference evidence="2 3" key="1">
    <citation type="submission" date="2018-11" db="EMBL/GenBank/DDBJ databases">
        <authorList>
            <consortium name="Pathogen Informatics"/>
        </authorList>
    </citation>
    <scope>NUCLEOTIDE SEQUENCE [LARGE SCALE GENOMIC DNA]</scope>
</reference>
<dbReference type="AlphaFoldDB" id="A0A3P7HLE1"/>
<sequence length="71" mass="7705">MHTFITPQLCPPSNNHTSTRVKQQQHDTRVVDCGHASSSLFNSTCLLSAAPQTPKEGGHSHDPLTHDHAPP</sequence>
<feature type="compositionally biased region" description="Polar residues" evidence="1">
    <location>
        <begin position="11"/>
        <end position="22"/>
    </location>
</feature>
<name>A0A3P7HLE1_HYDTA</name>
<protein>
    <submittedName>
        <fullName evidence="2">Uncharacterized protein</fullName>
    </submittedName>
</protein>
<keyword evidence="3" id="KW-1185">Reference proteome</keyword>
<accession>A0A3P7HLE1</accession>
<feature type="region of interest" description="Disordered" evidence="1">
    <location>
        <begin position="1"/>
        <end position="26"/>
    </location>
</feature>
<dbReference type="EMBL" id="UYWX01023111">
    <property type="protein sequence ID" value="VDM36148.1"/>
    <property type="molecule type" value="Genomic_DNA"/>
</dbReference>
<evidence type="ECO:0000313" key="3">
    <source>
        <dbReference type="Proteomes" id="UP000274429"/>
    </source>
</evidence>
<evidence type="ECO:0000313" key="2">
    <source>
        <dbReference type="EMBL" id="VDM36148.1"/>
    </source>
</evidence>
<feature type="region of interest" description="Disordered" evidence="1">
    <location>
        <begin position="49"/>
        <end position="71"/>
    </location>
</feature>
<organism evidence="2 3">
    <name type="scientific">Hydatigena taeniaeformis</name>
    <name type="common">Feline tapeworm</name>
    <name type="synonym">Taenia taeniaeformis</name>
    <dbReference type="NCBI Taxonomy" id="6205"/>
    <lineage>
        <taxon>Eukaryota</taxon>
        <taxon>Metazoa</taxon>
        <taxon>Spiralia</taxon>
        <taxon>Lophotrochozoa</taxon>
        <taxon>Platyhelminthes</taxon>
        <taxon>Cestoda</taxon>
        <taxon>Eucestoda</taxon>
        <taxon>Cyclophyllidea</taxon>
        <taxon>Taeniidae</taxon>
        <taxon>Hydatigera</taxon>
    </lineage>
</organism>
<feature type="compositionally biased region" description="Basic and acidic residues" evidence="1">
    <location>
        <begin position="56"/>
        <end position="71"/>
    </location>
</feature>
<gene>
    <name evidence="2" type="ORF">TTAC_LOCUS11168</name>
</gene>
<proteinExistence type="predicted"/>
<dbReference type="Proteomes" id="UP000274429">
    <property type="component" value="Unassembled WGS sequence"/>
</dbReference>
<evidence type="ECO:0000256" key="1">
    <source>
        <dbReference type="SAM" id="MobiDB-lite"/>
    </source>
</evidence>